<dbReference type="AlphaFoldDB" id="F8BYF0"/>
<keyword evidence="2" id="KW-1185">Reference proteome</keyword>
<dbReference type="Proteomes" id="UP000007730">
    <property type="component" value="Chromosome"/>
</dbReference>
<reference evidence="1 2" key="1">
    <citation type="journal article" date="2011" name="J. Bacteriol.">
        <title>Complete genome sequences of the chemolithoautotrophic Oligotropha carboxidovorans strains OM4 and OM5.</title>
        <authorList>
            <person name="Volland S."/>
            <person name="Rachinger M."/>
            <person name="Strittmatter A."/>
            <person name="Daniel R."/>
            <person name="Gottschalk G."/>
            <person name="Meyer O."/>
        </authorList>
    </citation>
    <scope>NUCLEOTIDE SEQUENCE [LARGE SCALE GENOMIC DNA]</scope>
    <source>
        <strain evidence="2">ATCC 49405 / DSM 1227 / KCTC 32145 / OM5</strain>
    </source>
</reference>
<dbReference type="OrthoDB" id="7874519at2"/>
<organism evidence="1 2">
    <name type="scientific">Afipia carboxidovorans (strain ATCC 49405 / DSM 1227 / KCTC 32145 / OM5)</name>
    <name type="common">Oligotropha carboxidovorans</name>
    <dbReference type="NCBI Taxonomy" id="504832"/>
    <lineage>
        <taxon>Bacteria</taxon>
        <taxon>Pseudomonadati</taxon>
        <taxon>Pseudomonadota</taxon>
        <taxon>Alphaproteobacteria</taxon>
        <taxon>Hyphomicrobiales</taxon>
        <taxon>Nitrobacteraceae</taxon>
        <taxon>Afipia</taxon>
    </lineage>
</organism>
<dbReference type="RefSeq" id="WP_013913342.1">
    <property type="nucleotide sequence ID" value="NC_011386.1"/>
</dbReference>
<accession>F8BYF0</accession>
<dbReference type="EMBL" id="CP002826">
    <property type="protein sequence ID" value="AEI07685.1"/>
    <property type="molecule type" value="Genomic_DNA"/>
</dbReference>
<evidence type="ECO:0000313" key="2">
    <source>
        <dbReference type="Proteomes" id="UP000007730"/>
    </source>
</evidence>
<gene>
    <name evidence="1" type="ordered locus">OCA5_c29980</name>
</gene>
<protein>
    <submittedName>
        <fullName evidence="1">Uncharacterized protein</fullName>
    </submittedName>
</protein>
<evidence type="ECO:0000313" key="1">
    <source>
        <dbReference type="EMBL" id="AEI07685.1"/>
    </source>
</evidence>
<dbReference type="HOGENOM" id="CLU_852148_0_0_5"/>
<sequence length="326" mass="36418">MPILDSSSSVWLTGFWGFSPEEEGILGFTDPRDRDRLFDLIEERQLVCIYGAASPETDSKIVHHLLGVLEVERTPIDSWDKMSDAAKTRNIALGRQEKWRHAMPVRRAWRTNHTLDVKQVFPKSYDPKNGRYIAKFGTWLVPQEARWLLEKVPFTQTNVFGETPIAPLNDDIAKTGSISSFLKPSRGVFGSFGDRSFEVQDKPHKLYLALFPASPELLAGRPVPRGTGLVKIGISGNIKSRLKALNLSFPQTATIGWKITRTARFSDRSSAADAEALFKCQAVEEFGASSLGKEFFVMDLSKAEALFNRLSPATGLDLRITTTTVR</sequence>
<dbReference type="KEGG" id="ocg:OCA5_c29980"/>
<proteinExistence type="predicted"/>
<name>F8BYF0_AFIC5</name>